<accession>A0ABP6SKX6</accession>
<dbReference type="Gene3D" id="2.60.120.10">
    <property type="entry name" value="Jelly Rolls"/>
    <property type="match status" value="1"/>
</dbReference>
<organism evidence="2 3">
    <name type="scientific">Streptomyces sannanensis</name>
    <dbReference type="NCBI Taxonomy" id="285536"/>
    <lineage>
        <taxon>Bacteria</taxon>
        <taxon>Bacillati</taxon>
        <taxon>Actinomycetota</taxon>
        <taxon>Actinomycetes</taxon>
        <taxon>Kitasatosporales</taxon>
        <taxon>Streptomycetaceae</taxon>
        <taxon>Streptomyces</taxon>
    </lineage>
</organism>
<dbReference type="InterPro" id="IPR018490">
    <property type="entry name" value="cNMP-bd_dom_sf"/>
</dbReference>
<dbReference type="SMART" id="SM00100">
    <property type="entry name" value="cNMP"/>
    <property type="match status" value="1"/>
</dbReference>
<reference evidence="3" key="1">
    <citation type="journal article" date="2019" name="Int. J. Syst. Evol. Microbiol.">
        <title>The Global Catalogue of Microorganisms (GCM) 10K type strain sequencing project: providing services to taxonomists for standard genome sequencing and annotation.</title>
        <authorList>
            <consortium name="The Broad Institute Genomics Platform"/>
            <consortium name="The Broad Institute Genome Sequencing Center for Infectious Disease"/>
            <person name="Wu L."/>
            <person name="Ma J."/>
        </authorList>
    </citation>
    <scope>NUCLEOTIDE SEQUENCE [LARGE SCALE GENOMIC DNA]</scope>
    <source>
        <strain evidence="3">JCM 9651</strain>
    </source>
</reference>
<comment type="caution">
    <text evidence="2">The sequence shown here is derived from an EMBL/GenBank/DDBJ whole genome shotgun (WGS) entry which is preliminary data.</text>
</comment>
<dbReference type="CDD" id="cd00038">
    <property type="entry name" value="CAP_ED"/>
    <property type="match status" value="1"/>
</dbReference>
<sequence length="155" mass="17509">MTTHSPTRMAAVLSTEYRSRLMAIAREVNFEEGTRIFEEGRPADRFWIVRTGTVTLDMPLPGRRPAVIESLGFGELVGWSWLFPPYLWQLGAEAMTPVRAYEFEAQTVRMMMDADPAFGSAVGQWVGRILAHRLQAARVRLLDLYAPHGSSGLRR</sequence>
<feature type="domain" description="Cyclic nucleotide-binding" evidence="1">
    <location>
        <begin position="9"/>
        <end position="78"/>
    </location>
</feature>
<dbReference type="EMBL" id="BAAAYL010000001">
    <property type="protein sequence ID" value="GAA3379066.1"/>
    <property type="molecule type" value="Genomic_DNA"/>
</dbReference>
<dbReference type="PROSITE" id="PS50042">
    <property type="entry name" value="CNMP_BINDING_3"/>
    <property type="match status" value="1"/>
</dbReference>
<gene>
    <name evidence="2" type="ORF">GCM10020367_61120</name>
</gene>
<dbReference type="SUPFAM" id="SSF51206">
    <property type="entry name" value="cAMP-binding domain-like"/>
    <property type="match status" value="1"/>
</dbReference>
<name>A0ABP6SKX6_9ACTN</name>
<protein>
    <submittedName>
        <fullName evidence="2">Cyclic nucleotide-binding domain-containing protein</fullName>
    </submittedName>
</protein>
<proteinExistence type="predicted"/>
<evidence type="ECO:0000313" key="3">
    <source>
        <dbReference type="Proteomes" id="UP001499990"/>
    </source>
</evidence>
<dbReference type="RefSeq" id="WP_345043653.1">
    <property type="nucleotide sequence ID" value="NZ_BAAAYL010000001.1"/>
</dbReference>
<keyword evidence="3" id="KW-1185">Reference proteome</keyword>
<evidence type="ECO:0000313" key="2">
    <source>
        <dbReference type="EMBL" id="GAA3379066.1"/>
    </source>
</evidence>
<dbReference type="Pfam" id="PF00027">
    <property type="entry name" value="cNMP_binding"/>
    <property type="match status" value="1"/>
</dbReference>
<dbReference type="InterPro" id="IPR014710">
    <property type="entry name" value="RmlC-like_jellyroll"/>
</dbReference>
<dbReference type="Proteomes" id="UP001499990">
    <property type="component" value="Unassembled WGS sequence"/>
</dbReference>
<dbReference type="InterPro" id="IPR000595">
    <property type="entry name" value="cNMP-bd_dom"/>
</dbReference>
<evidence type="ECO:0000259" key="1">
    <source>
        <dbReference type="PROSITE" id="PS50042"/>
    </source>
</evidence>